<keyword evidence="2" id="KW-0732">Signal</keyword>
<dbReference type="Proteomes" id="UP000245207">
    <property type="component" value="Unassembled WGS sequence"/>
</dbReference>
<evidence type="ECO:0000313" key="4">
    <source>
        <dbReference type="EMBL" id="PWA49180.1"/>
    </source>
</evidence>
<dbReference type="PANTHER" id="PTHR12000:SF42">
    <property type="entry name" value="LEGUMAIN"/>
    <property type="match status" value="1"/>
</dbReference>
<reference evidence="4 5" key="1">
    <citation type="journal article" date="2018" name="Mol. Plant">
        <title>The genome of Artemisia annua provides insight into the evolution of Asteraceae family and artemisinin biosynthesis.</title>
        <authorList>
            <person name="Shen Q."/>
            <person name="Zhang L."/>
            <person name="Liao Z."/>
            <person name="Wang S."/>
            <person name="Yan T."/>
            <person name="Shi P."/>
            <person name="Liu M."/>
            <person name="Fu X."/>
            <person name="Pan Q."/>
            <person name="Wang Y."/>
            <person name="Lv Z."/>
            <person name="Lu X."/>
            <person name="Zhang F."/>
            <person name="Jiang W."/>
            <person name="Ma Y."/>
            <person name="Chen M."/>
            <person name="Hao X."/>
            <person name="Li L."/>
            <person name="Tang Y."/>
            <person name="Lv G."/>
            <person name="Zhou Y."/>
            <person name="Sun X."/>
            <person name="Brodelius P.E."/>
            <person name="Rose J.K.C."/>
            <person name="Tang K."/>
        </authorList>
    </citation>
    <scope>NUCLEOTIDE SEQUENCE [LARGE SCALE GENOMIC DNA]</scope>
    <source>
        <strain evidence="5">cv. Huhao1</strain>
        <tissue evidence="4">Leaf</tissue>
    </source>
</reference>
<evidence type="ECO:0000256" key="1">
    <source>
        <dbReference type="ARBA" id="ARBA00009941"/>
    </source>
</evidence>
<gene>
    <name evidence="4" type="ORF">CTI12_AA483920</name>
</gene>
<accession>A0A2U1LJK4</accession>
<comment type="caution">
    <text evidence="4">The sequence shown here is derived from an EMBL/GenBank/DDBJ whole genome shotgun (WGS) entry which is preliminary data.</text>
</comment>
<evidence type="ECO:0000259" key="3">
    <source>
        <dbReference type="Pfam" id="PF20985"/>
    </source>
</evidence>
<organism evidence="4 5">
    <name type="scientific">Artemisia annua</name>
    <name type="common">Sweet wormwood</name>
    <dbReference type="NCBI Taxonomy" id="35608"/>
    <lineage>
        <taxon>Eukaryota</taxon>
        <taxon>Viridiplantae</taxon>
        <taxon>Streptophyta</taxon>
        <taxon>Embryophyta</taxon>
        <taxon>Tracheophyta</taxon>
        <taxon>Spermatophyta</taxon>
        <taxon>Magnoliopsida</taxon>
        <taxon>eudicotyledons</taxon>
        <taxon>Gunneridae</taxon>
        <taxon>Pentapetalae</taxon>
        <taxon>asterids</taxon>
        <taxon>campanulids</taxon>
        <taxon>Asterales</taxon>
        <taxon>Asteraceae</taxon>
        <taxon>Asteroideae</taxon>
        <taxon>Anthemideae</taxon>
        <taxon>Artemisiinae</taxon>
        <taxon>Artemisia</taxon>
    </lineage>
</organism>
<dbReference type="AlphaFoldDB" id="A0A2U1LJK4"/>
<feature type="domain" description="Legumain prodomain" evidence="3">
    <location>
        <begin position="89"/>
        <end position="184"/>
    </location>
</feature>
<dbReference type="GO" id="GO:0005773">
    <property type="term" value="C:vacuole"/>
    <property type="evidence" value="ECO:0007669"/>
    <property type="project" value="GOC"/>
</dbReference>
<evidence type="ECO:0000256" key="2">
    <source>
        <dbReference type="SAM" id="SignalP"/>
    </source>
</evidence>
<dbReference type="InterPro" id="IPR001096">
    <property type="entry name" value="Peptidase_C13"/>
</dbReference>
<sequence length="277" mass="31634">MTSSRLLISMLIVMLIILAIVSGDTRSIVDNDESSKTEHNTTLEVLDAHANRIDLHNREVREWDLGRYWLWGTYNMSSGSHMRPTIIMDINKEFTQWEYLNSRIDMVGLILFGPENGRSIIRSVRGPKQNLVDELQCLESTAQLFYKHCHCIHEHCLRRFPSFANMCNHASDKAAIKEAIIVACVNNKIEPYVVNVKNSSISRFTPAPVRGSMEYRERASVEGISRMKLGSFPKKYRVLICWIHQTGSGVTERPIFVFTGGNMCRSGYESKQAQLSF</sequence>
<dbReference type="GO" id="GO:0006624">
    <property type="term" value="P:vacuolar protein processing"/>
    <property type="evidence" value="ECO:0007669"/>
    <property type="project" value="TreeGrafter"/>
</dbReference>
<dbReference type="OrthoDB" id="192611at2759"/>
<comment type="similarity">
    <text evidence="1">Belongs to the peptidase C13 family.</text>
</comment>
<dbReference type="Pfam" id="PF20985">
    <property type="entry name" value="Legum_prodom"/>
    <property type="match status" value="1"/>
</dbReference>
<keyword evidence="5" id="KW-1185">Reference proteome</keyword>
<dbReference type="PANTHER" id="PTHR12000">
    <property type="entry name" value="HEMOGLOBINASE FAMILY MEMBER"/>
    <property type="match status" value="1"/>
</dbReference>
<dbReference type="InterPro" id="IPR046427">
    <property type="entry name" value="Legumain_prodom_sf"/>
</dbReference>
<proteinExistence type="inferred from homology"/>
<feature type="signal peptide" evidence="2">
    <location>
        <begin position="1"/>
        <end position="23"/>
    </location>
</feature>
<evidence type="ECO:0000313" key="5">
    <source>
        <dbReference type="Proteomes" id="UP000245207"/>
    </source>
</evidence>
<dbReference type="Gene3D" id="1.10.132.130">
    <property type="match status" value="1"/>
</dbReference>
<feature type="chain" id="PRO_5015637080" description="Legumain prodomain domain-containing protein" evidence="2">
    <location>
        <begin position="24"/>
        <end position="277"/>
    </location>
</feature>
<dbReference type="GO" id="GO:0051603">
    <property type="term" value="P:proteolysis involved in protein catabolic process"/>
    <property type="evidence" value="ECO:0007669"/>
    <property type="project" value="TreeGrafter"/>
</dbReference>
<dbReference type="InterPro" id="IPR048501">
    <property type="entry name" value="Legum_prodom"/>
</dbReference>
<name>A0A2U1LJK4_ARTAN</name>
<dbReference type="STRING" id="35608.A0A2U1LJK4"/>
<protein>
    <recommendedName>
        <fullName evidence="3">Legumain prodomain domain-containing protein</fullName>
    </recommendedName>
</protein>
<dbReference type="GO" id="GO:0004197">
    <property type="term" value="F:cysteine-type endopeptidase activity"/>
    <property type="evidence" value="ECO:0007669"/>
    <property type="project" value="TreeGrafter"/>
</dbReference>
<dbReference type="EMBL" id="PKPP01009044">
    <property type="protein sequence ID" value="PWA49180.1"/>
    <property type="molecule type" value="Genomic_DNA"/>
</dbReference>